<evidence type="ECO:0000313" key="1">
    <source>
        <dbReference type="EMBL" id="KAJ4427352.1"/>
    </source>
</evidence>
<evidence type="ECO:0008006" key="3">
    <source>
        <dbReference type="Google" id="ProtNLM"/>
    </source>
</evidence>
<comment type="caution">
    <text evidence="1">The sequence shown here is derived from an EMBL/GenBank/DDBJ whole genome shotgun (WGS) entry which is preliminary data.</text>
</comment>
<accession>A0ABQ8S0A6</accession>
<reference evidence="1 2" key="1">
    <citation type="journal article" date="2022" name="Allergy">
        <title>Genome assembly and annotation of Periplaneta americana reveal a comprehensive cockroach allergen profile.</title>
        <authorList>
            <person name="Wang L."/>
            <person name="Xiong Q."/>
            <person name="Saelim N."/>
            <person name="Wang L."/>
            <person name="Nong W."/>
            <person name="Wan A.T."/>
            <person name="Shi M."/>
            <person name="Liu X."/>
            <person name="Cao Q."/>
            <person name="Hui J.H.L."/>
            <person name="Sookrung N."/>
            <person name="Leung T.F."/>
            <person name="Tungtrongchitr A."/>
            <person name="Tsui S.K.W."/>
        </authorList>
    </citation>
    <scope>NUCLEOTIDE SEQUENCE [LARGE SCALE GENOMIC DNA]</scope>
    <source>
        <strain evidence="1">PWHHKU_190912</strain>
    </source>
</reference>
<gene>
    <name evidence="1" type="ORF">ANN_24972</name>
</gene>
<dbReference type="Proteomes" id="UP001148838">
    <property type="component" value="Unassembled WGS sequence"/>
</dbReference>
<organism evidence="1 2">
    <name type="scientific">Periplaneta americana</name>
    <name type="common">American cockroach</name>
    <name type="synonym">Blatta americana</name>
    <dbReference type="NCBI Taxonomy" id="6978"/>
    <lineage>
        <taxon>Eukaryota</taxon>
        <taxon>Metazoa</taxon>
        <taxon>Ecdysozoa</taxon>
        <taxon>Arthropoda</taxon>
        <taxon>Hexapoda</taxon>
        <taxon>Insecta</taxon>
        <taxon>Pterygota</taxon>
        <taxon>Neoptera</taxon>
        <taxon>Polyneoptera</taxon>
        <taxon>Dictyoptera</taxon>
        <taxon>Blattodea</taxon>
        <taxon>Blattoidea</taxon>
        <taxon>Blattidae</taxon>
        <taxon>Blattinae</taxon>
        <taxon>Periplaneta</taxon>
    </lineage>
</organism>
<sequence>MIRKDVARHFVLYLIRIEKIQDNREGLELNGVHQLLVYADDVNMLGENPQTIRENTEILLEVTSVIGQYVLIHRKHLSTSYEVTGAYLKKMDVADSNVFWRVLSFCDEDLDNSSLNKLA</sequence>
<keyword evidence="2" id="KW-1185">Reference proteome</keyword>
<name>A0ABQ8S0A6_PERAM</name>
<proteinExistence type="predicted"/>
<dbReference type="EMBL" id="JAJSOF020000038">
    <property type="protein sequence ID" value="KAJ4427352.1"/>
    <property type="molecule type" value="Genomic_DNA"/>
</dbReference>
<evidence type="ECO:0000313" key="2">
    <source>
        <dbReference type="Proteomes" id="UP001148838"/>
    </source>
</evidence>
<protein>
    <recommendedName>
        <fullName evidence="3">Reverse transcriptase domain-containing protein</fullName>
    </recommendedName>
</protein>